<protein>
    <recommendedName>
        <fullName evidence="3">Ribosomal protein L15</fullName>
    </recommendedName>
</protein>
<evidence type="ECO:0000313" key="2">
    <source>
        <dbReference type="Proteomes" id="UP001497482"/>
    </source>
</evidence>
<accession>A0AAV2L1W9</accession>
<keyword evidence="2" id="KW-1185">Reference proteome</keyword>
<name>A0AAV2L1W9_KNICA</name>
<gene>
    <name evidence="1" type="ORF">KC01_LOCUS24968</name>
</gene>
<evidence type="ECO:0008006" key="3">
    <source>
        <dbReference type="Google" id="ProtNLM"/>
    </source>
</evidence>
<dbReference type="Proteomes" id="UP001497482">
    <property type="component" value="Chromosome 21"/>
</dbReference>
<organism evidence="1 2">
    <name type="scientific">Knipowitschia caucasica</name>
    <name type="common">Caucasian dwarf goby</name>
    <name type="synonym">Pomatoschistus caucasicus</name>
    <dbReference type="NCBI Taxonomy" id="637954"/>
    <lineage>
        <taxon>Eukaryota</taxon>
        <taxon>Metazoa</taxon>
        <taxon>Chordata</taxon>
        <taxon>Craniata</taxon>
        <taxon>Vertebrata</taxon>
        <taxon>Euteleostomi</taxon>
        <taxon>Actinopterygii</taxon>
        <taxon>Neopterygii</taxon>
        <taxon>Teleostei</taxon>
        <taxon>Neoteleostei</taxon>
        <taxon>Acanthomorphata</taxon>
        <taxon>Gobiaria</taxon>
        <taxon>Gobiiformes</taxon>
        <taxon>Gobioidei</taxon>
        <taxon>Gobiidae</taxon>
        <taxon>Gobiinae</taxon>
        <taxon>Knipowitschia</taxon>
    </lineage>
</organism>
<dbReference type="AlphaFoldDB" id="A0AAV2L1W9"/>
<reference evidence="1 2" key="1">
    <citation type="submission" date="2024-04" db="EMBL/GenBank/DDBJ databases">
        <authorList>
            <person name="Waldvogel A.-M."/>
            <person name="Schoenle A."/>
        </authorList>
    </citation>
    <scope>NUCLEOTIDE SEQUENCE [LARGE SCALE GENOMIC DNA]</scope>
</reference>
<evidence type="ECO:0000313" key="1">
    <source>
        <dbReference type="EMBL" id="CAL1596267.1"/>
    </source>
</evidence>
<dbReference type="EMBL" id="OZ035843">
    <property type="protein sequence ID" value="CAL1596267.1"/>
    <property type="molecule type" value="Genomic_DNA"/>
</dbReference>
<sequence>MKPEYDWTQPRDWPFQQLFNHEVWCVRTRKYHGIGLTRTRKYHGIGLTKTRKYHGIGLTRTRKYHPMRLMGTRKYHHIRMLPECGRIIAFLLPDGFIERHDLAKPDRTIEPRRIHPRLTQA</sequence>
<proteinExistence type="predicted"/>